<comment type="caution">
    <text evidence="1">The sequence shown here is derived from an EMBL/GenBank/DDBJ whole genome shotgun (WGS) entry which is preliminary data.</text>
</comment>
<reference evidence="1 2" key="1">
    <citation type="submission" date="2020-05" db="EMBL/GenBank/DDBJ databases">
        <authorList>
            <person name="Petersen J."/>
            <person name="Sayavedra L."/>
        </authorList>
    </citation>
    <scope>NUCLEOTIDE SEQUENCE [LARGE SCALE GENOMIC DNA]</scope>
    <source>
        <strain evidence="1">B thermophilus SOXS</strain>
    </source>
</reference>
<protein>
    <submittedName>
        <fullName evidence="1">Uncharacterized protein</fullName>
    </submittedName>
</protein>
<dbReference type="Proteomes" id="UP000643672">
    <property type="component" value="Unassembled WGS sequence"/>
</dbReference>
<evidence type="ECO:0000313" key="2">
    <source>
        <dbReference type="Proteomes" id="UP000643672"/>
    </source>
</evidence>
<proteinExistence type="predicted"/>
<dbReference type="EMBL" id="CAESAQ020000052">
    <property type="protein sequence ID" value="CAB5498657.1"/>
    <property type="molecule type" value="Genomic_DNA"/>
</dbReference>
<sequence length="36" mass="4199">MGMDSQTGNYSDNRTEALLRLNWRYTKGDLCINMDD</sequence>
<keyword evidence="2" id="KW-1185">Reference proteome</keyword>
<organism evidence="1 2">
    <name type="scientific">Bathymodiolus thermophilus thioautotrophic gill symbiont</name>
    <dbReference type="NCBI Taxonomy" id="2360"/>
    <lineage>
        <taxon>Bacteria</taxon>
        <taxon>Pseudomonadati</taxon>
        <taxon>Pseudomonadota</taxon>
        <taxon>Gammaproteobacteria</taxon>
        <taxon>sulfur-oxidizing symbionts</taxon>
    </lineage>
</organism>
<name>A0A8H9CFF4_9GAMM</name>
<dbReference type="AlphaFoldDB" id="A0A8H9CFF4"/>
<gene>
    <name evidence="1" type="ORF">THERMOS_882</name>
</gene>
<accession>A0A8H9CFF4</accession>
<evidence type="ECO:0000313" key="1">
    <source>
        <dbReference type="EMBL" id="CAB5498657.1"/>
    </source>
</evidence>